<gene>
    <name evidence="3" type="ORF">J2W36_001449</name>
</gene>
<dbReference type="RefSeq" id="WP_307689025.1">
    <property type="nucleotide sequence ID" value="NZ_JAUSRO010000004.1"/>
</dbReference>
<dbReference type="EMBL" id="JAUSRO010000004">
    <property type="protein sequence ID" value="MDP9899204.1"/>
    <property type="molecule type" value="Genomic_DNA"/>
</dbReference>
<accession>A0ABT9S4C6</accession>
<protein>
    <recommendedName>
        <fullName evidence="2">2TM domain-containing protein</fullName>
    </recommendedName>
</protein>
<dbReference type="Proteomes" id="UP001226867">
    <property type="component" value="Unassembled WGS sequence"/>
</dbReference>
<dbReference type="InterPro" id="IPR025698">
    <property type="entry name" value="2TM_dom"/>
</dbReference>
<dbReference type="Pfam" id="PF13239">
    <property type="entry name" value="2TM"/>
    <property type="match status" value="1"/>
</dbReference>
<evidence type="ECO:0000313" key="3">
    <source>
        <dbReference type="EMBL" id="MDP9899204.1"/>
    </source>
</evidence>
<feature type="domain" description="2TM" evidence="2">
    <location>
        <begin position="16"/>
        <end position="72"/>
    </location>
</feature>
<feature type="transmembrane region" description="Helical" evidence="1">
    <location>
        <begin position="24"/>
        <end position="46"/>
    </location>
</feature>
<organism evidence="3 4">
    <name type="scientific">Variovorax ginsengisoli</name>
    <dbReference type="NCBI Taxonomy" id="363844"/>
    <lineage>
        <taxon>Bacteria</taxon>
        <taxon>Pseudomonadati</taxon>
        <taxon>Pseudomonadota</taxon>
        <taxon>Betaproteobacteria</taxon>
        <taxon>Burkholderiales</taxon>
        <taxon>Comamonadaceae</taxon>
        <taxon>Variovorax</taxon>
    </lineage>
</organism>
<sequence>MNPRKTHTPLTLDMLARRRAKAKLGWFVHATVYLSVNAVLLALSFAHGRSWAWFPLLGWGLGLLLHGVAVWVLAPGGNLLETMVQRERAKLGARAGDPR</sequence>
<evidence type="ECO:0000259" key="2">
    <source>
        <dbReference type="Pfam" id="PF13239"/>
    </source>
</evidence>
<comment type="caution">
    <text evidence="3">The sequence shown here is derived from an EMBL/GenBank/DDBJ whole genome shotgun (WGS) entry which is preliminary data.</text>
</comment>
<evidence type="ECO:0000256" key="1">
    <source>
        <dbReference type="SAM" id="Phobius"/>
    </source>
</evidence>
<name>A0ABT9S4C6_9BURK</name>
<keyword evidence="1" id="KW-0472">Membrane</keyword>
<feature type="transmembrane region" description="Helical" evidence="1">
    <location>
        <begin position="52"/>
        <end position="74"/>
    </location>
</feature>
<keyword evidence="1" id="KW-1133">Transmembrane helix</keyword>
<reference evidence="3 4" key="1">
    <citation type="submission" date="2023-07" db="EMBL/GenBank/DDBJ databases">
        <title>Sorghum-associated microbial communities from plants grown in Nebraska, USA.</title>
        <authorList>
            <person name="Schachtman D."/>
        </authorList>
    </citation>
    <scope>NUCLEOTIDE SEQUENCE [LARGE SCALE GENOMIC DNA]</scope>
    <source>
        <strain evidence="3 4">DS1607</strain>
    </source>
</reference>
<keyword evidence="4" id="KW-1185">Reference proteome</keyword>
<proteinExistence type="predicted"/>
<evidence type="ECO:0000313" key="4">
    <source>
        <dbReference type="Proteomes" id="UP001226867"/>
    </source>
</evidence>
<keyword evidence="1" id="KW-0812">Transmembrane</keyword>